<evidence type="ECO:0000256" key="7">
    <source>
        <dbReference type="ARBA" id="ARBA00023242"/>
    </source>
</evidence>
<dbReference type="Pfam" id="PF00096">
    <property type="entry name" value="zf-C2H2"/>
    <property type="match status" value="4"/>
</dbReference>
<dbReference type="GO" id="GO:0008270">
    <property type="term" value="F:zinc ion binding"/>
    <property type="evidence" value="ECO:0007669"/>
    <property type="project" value="UniProtKB-KW"/>
</dbReference>
<dbReference type="InterPro" id="IPR050688">
    <property type="entry name" value="Zinc_finger/UBP_domain"/>
</dbReference>
<feature type="region of interest" description="Disordered" evidence="9">
    <location>
        <begin position="539"/>
        <end position="558"/>
    </location>
</feature>
<evidence type="ECO:0000256" key="2">
    <source>
        <dbReference type="ARBA" id="ARBA00022723"/>
    </source>
</evidence>
<feature type="region of interest" description="Disordered" evidence="9">
    <location>
        <begin position="510"/>
        <end position="534"/>
    </location>
</feature>
<dbReference type="SMART" id="SM00355">
    <property type="entry name" value="ZnF_C2H2"/>
    <property type="match status" value="31"/>
</dbReference>
<reference evidence="11" key="2">
    <citation type="submission" date="2025-09" db="UniProtKB">
        <authorList>
            <consortium name="Ensembl"/>
        </authorList>
    </citation>
    <scope>IDENTIFICATION</scope>
</reference>
<reference evidence="11" key="1">
    <citation type="submission" date="2025-08" db="UniProtKB">
        <authorList>
            <consortium name="Ensembl"/>
        </authorList>
    </citation>
    <scope>IDENTIFICATION</scope>
</reference>
<dbReference type="SUPFAM" id="SSF57667">
    <property type="entry name" value="beta-beta-alpha zinc fingers"/>
    <property type="match status" value="11"/>
</dbReference>
<keyword evidence="12" id="KW-1185">Reference proteome</keyword>
<evidence type="ECO:0000256" key="8">
    <source>
        <dbReference type="PROSITE-ProRule" id="PRU00042"/>
    </source>
</evidence>
<dbReference type="Ensembl" id="ENSPMGT00000006955.1">
    <property type="protein sequence ID" value="ENSPMGP00000006538.1"/>
    <property type="gene ID" value="ENSPMGG00000005489.1"/>
</dbReference>
<dbReference type="FunFam" id="3.30.160.60:FF:002117">
    <property type="entry name" value="Zinc finger protein 142"/>
    <property type="match status" value="1"/>
</dbReference>
<dbReference type="Pfam" id="PF23574">
    <property type="entry name" value="zf-C2H2_ZNF142_18"/>
    <property type="match status" value="1"/>
</dbReference>
<feature type="domain" description="C2H2-type" evidence="10">
    <location>
        <begin position="282"/>
        <end position="309"/>
    </location>
</feature>
<keyword evidence="6" id="KW-0238">DNA-binding</keyword>
<feature type="domain" description="C2H2-type" evidence="10">
    <location>
        <begin position="1210"/>
        <end position="1237"/>
    </location>
</feature>
<dbReference type="FunFam" id="3.30.160.60:FF:000614">
    <property type="entry name" value="Zinc finger protein 142"/>
    <property type="match status" value="1"/>
</dbReference>
<feature type="domain" description="C2H2-type" evidence="10">
    <location>
        <begin position="370"/>
        <end position="398"/>
    </location>
</feature>
<feature type="domain" description="C2H2-type" evidence="10">
    <location>
        <begin position="1097"/>
        <end position="1124"/>
    </location>
</feature>
<feature type="domain" description="C2H2-type" evidence="10">
    <location>
        <begin position="1125"/>
        <end position="1152"/>
    </location>
</feature>
<dbReference type="InterPro" id="IPR036236">
    <property type="entry name" value="Znf_C2H2_sf"/>
</dbReference>
<evidence type="ECO:0000256" key="5">
    <source>
        <dbReference type="ARBA" id="ARBA00022833"/>
    </source>
</evidence>
<dbReference type="FunFam" id="3.30.160.60:FF:001657">
    <property type="entry name" value="Zinc finger protein 142"/>
    <property type="match status" value="1"/>
</dbReference>
<evidence type="ECO:0000313" key="11">
    <source>
        <dbReference type="Ensembl" id="ENSPMGP00000006538.1"/>
    </source>
</evidence>
<keyword evidence="4 8" id="KW-0863">Zinc-finger</keyword>
<proteinExistence type="predicted"/>
<dbReference type="GO" id="GO:0003677">
    <property type="term" value="F:DNA binding"/>
    <property type="evidence" value="ECO:0007669"/>
    <property type="project" value="UniProtKB-KW"/>
</dbReference>
<feature type="domain" description="C2H2-type" evidence="10">
    <location>
        <begin position="1182"/>
        <end position="1209"/>
    </location>
</feature>
<dbReference type="PANTHER" id="PTHR24403:SF72">
    <property type="entry name" value="ZINC FINGER PROTEIN 142"/>
    <property type="match status" value="1"/>
</dbReference>
<dbReference type="InterPro" id="IPR013087">
    <property type="entry name" value="Znf_C2H2_type"/>
</dbReference>
<evidence type="ECO:0000256" key="4">
    <source>
        <dbReference type="ARBA" id="ARBA00022771"/>
    </source>
</evidence>
<accession>A0A3B3ZPE6</accession>
<dbReference type="PANTHER" id="PTHR24403">
    <property type="entry name" value="ZINC FINGER PROTEIN"/>
    <property type="match status" value="1"/>
</dbReference>
<dbReference type="FunFam" id="3.30.160.60:FF:001062">
    <property type="entry name" value="Zinc finger protein 142"/>
    <property type="match status" value="1"/>
</dbReference>
<sequence length="1292" mass="148489">MSSHLKQHLRLHSPDPALQCPTCKRHFTSKSKLRIHQLREAGLKSHRCHLCSYSAVERNSLRRHLVSVHADRAEDSPELNFACPVCKERFGQSKLLKIHMKSHNVVKNSAQHFCIEEGCSFKSSLLHLIQHITEKHAFAPIECQHHACTAIFRTKTLMEEHFKSHQAYHCPDCDFACSNKRLFAQHCRQGHAGGEQFSCEFCDFKTFNSVEFERHVGHFHAAEKIHKCSECEFSTAHKRGLKRHMLIHTGEKGHKCSVCEFRCRDRSYLSRHMLRHGHSKNHMCSECGYVTKWKHYLTVHMRKHNGDLRYGCDQCSYRSHRMDQLNSHKLRHQQKSLICEICAYSCKRKYELSQHMISKHAKNDQPAAVYKCKFCSYASSYRQALKNHENCKHTKSKQFQCALCGYTSFSGTSLFLHKRKTHGYVPGDKAWLQNYALKEKEKNMTGNFDVFYNNTTSKRHISAVDASETNAKIDVASDLNVISQEVAHNDNFESPGEEYCTLVLTTLPSTDEQTSTLRENSQNSTDAAENDNKNARLATSFSSEEEEGDASLDGEQNYLVKPNQIEEFEEIEKSHCSKLQNENTVKDLKELEKIQANALVLDGHVELLMLPTQKSSKINLLRNRQKLNCHDCGAEFKLRRNLDNHCKNKCISNRNRERKMAASDASLQISKLIDGEVGEVPSNTETKNLGCNFNLQTGNEPQSNIYANSDGFSKTIQNGASLCSQAKTTNILTVDNDCLYAKVNGKFECKECGFSAIRLATIERHIANCVTKPSTQKSLKIVGKNRLEDLEEISENTASIRSFNCSVCEFVAKSMQSLNRHIVLVHKKVACNLKRRFLQHVAVKHDAKSPFQCRFCTFTTKRKYRLEEHESIHTRVGRRTCEICDKTFGSLSKLQKHKSRLHDKNPTHFCTICDFSSFSRDDIKRHDTRCHSGDMKFTCQKCDAKFSSQISLSKHCKRVHTGSFTCKQCEYTCGSVVELKTHHVSAHKLAKETVLKEITTAKHSKANHTCPLCQFTAQTKKTLVQHLSEEHENTPDDAKLLKCGQCEFTCKFQVVLEHHLRRHGGKRLYRCTHCEYSSRNKQKITWHIRTHTGDRPYRCEVCGYTCTEPSRLKQHMRVHQEERKYLCPECGYKCKWATQLKCHMTKHTGEKRFACADCDYRSNRADALRSHRHTQHNSDRPFICEKCGKSFKTNFILKSHQQQHSDARPFTCGLCQKSFKWPAGLRHHFLSHTKQTPFCCRVCSYRAKQRFQVVRHLKKHHPGVTVEEGVERDGEIGGLTIKEALEGAAEQK</sequence>
<feature type="domain" description="C2H2-type" evidence="10">
    <location>
        <begin position="1153"/>
        <end position="1181"/>
    </location>
</feature>
<keyword evidence="3" id="KW-0677">Repeat</keyword>
<feature type="domain" description="C2H2-type" evidence="10">
    <location>
        <begin position="18"/>
        <end position="45"/>
    </location>
</feature>
<dbReference type="FunFam" id="3.30.160.60:FF:002452">
    <property type="entry name" value="zinc finger protein 142 isoform X4"/>
    <property type="match status" value="1"/>
</dbReference>
<feature type="compositionally biased region" description="Acidic residues" evidence="9">
    <location>
        <begin position="543"/>
        <end position="552"/>
    </location>
</feature>
<comment type="subcellular location">
    <subcellularLocation>
        <location evidence="1">Nucleus</location>
    </subcellularLocation>
</comment>
<evidence type="ECO:0000313" key="12">
    <source>
        <dbReference type="Proteomes" id="UP000261520"/>
    </source>
</evidence>
<feature type="domain" description="C2H2-type" evidence="10">
    <location>
        <begin position="399"/>
        <end position="422"/>
    </location>
</feature>
<feature type="compositionally biased region" description="Polar residues" evidence="9">
    <location>
        <begin position="510"/>
        <end position="527"/>
    </location>
</feature>
<evidence type="ECO:0000256" key="1">
    <source>
        <dbReference type="ARBA" id="ARBA00004123"/>
    </source>
</evidence>
<feature type="domain" description="C2H2-type" evidence="10">
    <location>
        <begin position="1069"/>
        <end position="1096"/>
    </location>
</feature>
<dbReference type="Proteomes" id="UP000261520">
    <property type="component" value="Unplaced"/>
</dbReference>
<evidence type="ECO:0000256" key="9">
    <source>
        <dbReference type="SAM" id="MobiDB-lite"/>
    </source>
</evidence>
<name>A0A3B3ZPE6_9GOBI</name>
<dbReference type="GO" id="GO:0045944">
    <property type="term" value="P:positive regulation of transcription by RNA polymerase II"/>
    <property type="evidence" value="ECO:0007669"/>
    <property type="project" value="TreeGrafter"/>
</dbReference>
<protein>
    <recommendedName>
        <fullName evidence="10">C2H2-type domain-containing protein</fullName>
    </recommendedName>
</protein>
<organism evidence="11 12">
    <name type="scientific">Periophthalmus magnuspinnatus</name>
    <dbReference type="NCBI Taxonomy" id="409849"/>
    <lineage>
        <taxon>Eukaryota</taxon>
        <taxon>Metazoa</taxon>
        <taxon>Chordata</taxon>
        <taxon>Craniata</taxon>
        <taxon>Vertebrata</taxon>
        <taxon>Euteleostomi</taxon>
        <taxon>Actinopterygii</taxon>
        <taxon>Neopterygii</taxon>
        <taxon>Teleostei</taxon>
        <taxon>Neoteleostei</taxon>
        <taxon>Acanthomorphata</taxon>
        <taxon>Gobiaria</taxon>
        <taxon>Gobiiformes</taxon>
        <taxon>Gobioidei</taxon>
        <taxon>Gobiidae</taxon>
        <taxon>Oxudercinae</taxon>
        <taxon>Periophthalmus</taxon>
    </lineage>
</organism>
<evidence type="ECO:0000256" key="6">
    <source>
        <dbReference type="ARBA" id="ARBA00023125"/>
    </source>
</evidence>
<keyword evidence="2" id="KW-0479">Metal-binding</keyword>
<feature type="domain" description="C2H2-type" evidence="10">
    <location>
        <begin position="46"/>
        <end position="74"/>
    </location>
</feature>
<dbReference type="PROSITE" id="PS50157">
    <property type="entry name" value="ZINC_FINGER_C2H2_2"/>
    <property type="match status" value="15"/>
</dbReference>
<dbReference type="Pfam" id="PF23611">
    <property type="entry name" value="zf-C2H2_16"/>
    <property type="match status" value="2"/>
</dbReference>
<evidence type="ECO:0000256" key="3">
    <source>
        <dbReference type="ARBA" id="ARBA00022737"/>
    </source>
</evidence>
<keyword evidence="5" id="KW-0862">Zinc</keyword>
<dbReference type="Pfam" id="PF13909">
    <property type="entry name" value="zf-H2C2_5"/>
    <property type="match status" value="2"/>
</dbReference>
<dbReference type="PROSITE" id="PS00028">
    <property type="entry name" value="ZINC_FINGER_C2H2_1"/>
    <property type="match status" value="13"/>
</dbReference>
<dbReference type="FunFam" id="3.30.160.60:FF:000100">
    <property type="entry name" value="Zinc finger 45-like"/>
    <property type="match status" value="1"/>
</dbReference>
<feature type="domain" description="C2H2-type" evidence="10">
    <location>
        <begin position="81"/>
        <end position="108"/>
    </location>
</feature>
<feature type="domain" description="C2H2-type" evidence="10">
    <location>
        <begin position="937"/>
        <end position="965"/>
    </location>
</feature>
<dbReference type="GO" id="GO:0005634">
    <property type="term" value="C:nucleus"/>
    <property type="evidence" value="ECO:0007669"/>
    <property type="project" value="UniProtKB-SubCell"/>
</dbReference>
<dbReference type="STRING" id="409849.ENSPMGP00000006538"/>
<feature type="domain" description="C2H2-type" evidence="10">
    <location>
        <begin position="879"/>
        <end position="907"/>
    </location>
</feature>
<dbReference type="InterPro" id="IPR057828">
    <property type="entry name" value="Znf_C2H2_ZNF142_13th"/>
</dbReference>
<dbReference type="Gene3D" id="3.30.160.60">
    <property type="entry name" value="Classic Zinc Finger"/>
    <property type="match status" value="18"/>
</dbReference>
<feature type="domain" description="C2H2-type" evidence="10">
    <location>
        <begin position="226"/>
        <end position="253"/>
    </location>
</feature>
<evidence type="ECO:0000259" key="10">
    <source>
        <dbReference type="PROSITE" id="PS50157"/>
    </source>
</evidence>
<dbReference type="InterPro" id="IPR056438">
    <property type="entry name" value="Znf-C2H2_CTCF"/>
</dbReference>
<keyword evidence="7" id="KW-0539">Nucleus</keyword>
<dbReference type="FunFam" id="3.30.160.60:FF:000883">
    <property type="entry name" value="Zinc finger protein 142"/>
    <property type="match status" value="1"/>
</dbReference>